<dbReference type="Pfam" id="PF25372">
    <property type="entry name" value="DUF7885"/>
    <property type="match status" value="2"/>
</dbReference>
<dbReference type="EMBL" id="LNRQ01000001">
    <property type="protein sequence ID" value="KZN09951.1"/>
    <property type="molecule type" value="Genomic_DNA"/>
</dbReference>
<reference evidence="3" key="2">
    <citation type="submission" date="2022-03" db="EMBL/GenBank/DDBJ databases">
        <title>Draft title - Genomic analysis of global carrot germplasm unveils the trajectory of domestication and the origin of high carotenoid orange carrot.</title>
        <authorList>
            <person name="Iorizzo M."/>
            <person name="Ellison S."/>
            <person name="Senalik D."/>
            <person name="Macko-Podgorni A."/>
            <person name="Grzebelus D."/>
            <person name="Bostan H."/>
            <person name="Rolling W."/>
            <person name="Curaba J."/>
            <person name="Simon P."/>
        </authorList>
    </citation>
    <scope>NUCLEOTIDE SEQUENCE</scope>
    <source>
        <tissue evidence="3">Leaf</tissue>
    </source>
</reference>
<dbReference type="Gramene" id="KZN09951">
    <property type="protein sequence ID" value="KZN09951"/>
    <property type="gene ID" value="DCAR_002607"/>
</dbReference>
<dbReference type="Proteomes" id="UP000077755">
    <property type="component" value="Chromosome 1"/>
</dbReference>
<evidence type="ECO:0000259" key="1">
    <source>
        <dbReference type="Pfam" id="PF25372"/>
    </source>
</evidence>
<dbReference type="KEGG" id="dcr:108224958"/>
<evidence type="ECO:0000313" key="3">
    <source>
        <dbReference type="EMBL" id="WOG83551.1"/>
    </source>
</evidence>
<gene>
    <name evidence="2" type="ORF">DCAR_002607</name>
    <name evidence="3" type="ORF">DCAR_0102727</name>
</gene>
<dbReference type="OMA" id="DQALVHI"/>
<feature type="domain" description="F-box/LRR-repeat protein 15-like leucin rich repeat" evidence="1">
    <location>
        <begin position="185"/>
        <end position="364"/>
    </location>
</feature>
<dbReference type="EMBL" id="CP093343">
    <property type="protein sequence ID" value="WOG83551.1"/>
    <property type="molecule type" value="Genomic_DNA"/>
</dbReference>
<keyword evidence="4" id="KW-1185">Reference proteome</keyword>
<dbReference type="SUPFAM" id="SSF52047">
    <property type="entry name" value="RNI-like"/>
    <property type="match status" value="1"/>
</dbReference>
<dbReference type="GO" id="GO:0019005">
    <property type="term" value="C:SCF ubiquitin ligase complex"/>
    <property type="evidence" value="ECO:0007669"/>
    <property type="project" value="TreeGrafter"/>
</dbReference>
<dbReference type="AlphaFoldDB" id="A0A166H8V3"/>
<proteinExistence type="predicted"/>
<accession>A0A166H8V3</accession>
<sequence>MGSKVNAPVDQICINNKLTDDELISILSKLETQKDKEVFGLVCKRWLFLQSSQRRKLCVRAGPHMLQKMAARFTNLHHLDMSQSVNRSFYPGVTDSDLSVIASSFGCLRILELRDLKGITDIGLAKIGSFLPHLQFLDVSNCKKLTDKGLAAVAKGCPNLKSLHVGGCRYVTDALLKALSIHCHNLEELVLQGCTCITDSGLAFLVKGCQKIKCLDFSKCNNVGDTGICGISKTCAASLKILKLSDCYKLGDESMLSLAKYCNNLEVLIIGGCRNLSDKSIKLVATACSVNLKILQMDWCLNVSDSLVNCILLQCRSLEILDINCCDEVTDAAFQGLGSEGSELSLKILKVSNCSKITVVGLGMLLGSCKTLEYLDVRSCPHIQKSVCDEAGLQFPTCCKINFSGSLAEPAVLI</sequence>
<dbReference type="InterPro" id="IPR006553">
    <property type="entry name" value="Leu-rich_rpt_Cys-con_subtyp"/>
</dbReference>
<reference evidence="2" key="1">
    <citation type="journal article" date="2016" name="Nat. Genet.">
        <title>A high-quality carrot genome assembly provides new insights into carotenoid accumulation and asterid genome evolution.</title>
        <authorList>
            <person name="Iorizzo M."/>
            <person name="Ellison S."/>
            <person name="Senalik D."/>
            <person name="Zeng P."/>
            <person name="Satapoomin P."/>
            <person name="Huang J."/>
            <person name="Bowman M."/>
            <person name="Iovene M."/>
            <person name="Sanseverino W."/>
            <person name="Cavagnaro P."/>
            <person name="Yildiz M."/>
            <person name="Macko-Podgorni A."/>
            <person name="Moranska E."/>
            <person name="Grzebelus E."/>
            <person name="Grzebelus D."/>
            <person name="Ashrafi H."/>
            <person name="Zheng Z."/>
            <person name="Cheng S."/>
            <person name="Spooner D."/>
            <person name="Van Deynze A."/>
            <person name="Simon P."/>
        </authorList>
    </citation>
    <scope>NUCLEOTIDE SEQUENCE [LARGE SCALE GENOMIC DNA]</scope>
    <source>
        <tissue evidence="2">Leaf</tissue>
    </source>
</reference>
<dbReference type="InterPro" id="IPR057207">
    <property type="entry name" value="FBXL15_LRR"/>
</dbReference>
<dbReference type="Gene3D" id="3.80.10.10">
    <property type="entry name" value="Ribonuclease Inhibitor"/>
    <property type="match status" value="2"/>
</dbReference>
<dbReference type="PANTHER" id="PTHR13318:SF75">
    <property type="entry name" value="COI1 F-BOX DOMAIN-CONTAINING PROTEIN"/>
    <property type="match status" value="1"/>
</dbReference>
<dbReference type="PANTHER" id="PTHR13318">
    <property type="entry name" value="PARTNER OF PAIRED, ISOFORM B-RELATED"/>
    <property type="match status" value="1"/>
</dbReference>
<name>A0A166H8V3_DAUCS</name>
<dbReference type="GO" id="GO:0031146">
    <property type="term" value="P:SCF-dependent proteasomal ubiquitin-dependent protein catabolic process"/>
    <property type="evidence" value="ECO:0007669"/>
    <property type="project" value="TreeGrafter"/>
</dbReference>
<dbReference type="CDD" id="cd22159">
    <property type="entry name" value="F-box_AtTIR1-like"/>
    <property type="match status" value="1"/>
</dbReference>
<evidence type="ECO:0000313" key="4">
    <source>
        <dbReference type="Proteomes" id="UP000077755"/>
    </source>
</evidence>
<evidence type="ECO:0000313" key="2">
    <source>
        <dbReference type="EMBL" id="KZN09951.1"/>
    </source>
</evidence>
<feature type="domain" description="F-box/LRR-repeat protein 15-like leucin rich repeat" evidence="1">
    <location>
        <begin position="93"/>
        <end position="181"/>
    </location>
</feature>
<dbReference type="OrthoDB" id="550575at2759"/>
<dbReference type="SMART" id="SM00367">
    <property type="entry name" value="LRR_CC"/>
    <property type="match status" value="12"/>
</dbReference>
<dbReference type="STRING" id="79200.A0A166H8V3"/>
<protein>
    <recommendedName>
        <fullName evidence="1">F-box/LRR-repeat protein 15-like leucin rich repeat domain-containing protein</fullName>
    </recommendedName>
</protein>
<dbReference type="InterPro" id="IPR032675">
    <property type="entry name" value="LRR_dom_sf"/>
</dbReference>
<organism evidence="2">
    <name type="scientific">Daucus carota subsp. sativus</name>
    <name type="common">Carrot</name>
    <dbReference type="NCBI Taxonomy" id="79200"/>
    <lineage>
        <taxon>Eukaryota</taxon>
        <taxon>Viridiplantae</taxon>
        <taxon>Streptophyta</taxon>
        <taxon>Embryophyta</taxon>
        <taxon>Tracheophyta</taxon>
        <taxon>Spermatophyta</taxon>
        <taxon>Magnoliopsida</taxon>
        <taxon>eudicotyledons</taxon>
        <taxon>Gunneridae</taxon>
        <taxon>Pentapetalae</taxon>
        <taxon>asterids</taxon>
        <taxon>campanulids</taxon>
        <taxon>Apiales</taxon>
        <taxon>Apiaceae</taxon>
        <taxon>Apioideae</taxon>
        <taxon>Scandiceae</taxon>
        <taxon>Daucinae</taxon>
        <taxon>Daucus</taxon>
        <taxon>Daucus sect. Daucus</taxon>
    </lineage>
</organism>